<name>A0A9X6NM66_HYPEX</name>
<dbReference type="InterPro" id="IPR050344">
    <property type="entry name" value="Peptidase_M1_aminopeptidases"/>
</dbReference>
<dbReference type="PANTHER" id="PTHR11533:SF301">
    <property type="entry name" value="AMINOPEPTIDASE"/>
    <property type="match status" value="1"/>
</dbReference>
<dbReference type="GO" id="GO:0008270">
    <property type="term" value="F:zinc ion binding"/>
    <property type="evidence" value="ECO:0007669"/>
    <property type="project" value="InterPro"/>
</dbReference>
<sequence length="245" mass="27457">MFTYWVVREAMSQDAFTTTHALSDPNVETIADIERMFSTITYAKGASILHMIKGLMQETPFFNALKQYVKVNADVPTRPELLMTELDKVYNSASDKLSERLSKWIYQKGYPVVTVSRNYDSTNPNDISYTQKRFLLPVAPGSSAPVLNETDTWDVPLTLISGAIKDDLQTALQAANLPCWVSSASEKLPDRCLTIFTDKPTVVAGTDQISNFIIANVQQFGFYRVNYDIRNWNRIIGALGAYTSG</sequence>
<dbReference type="GO" id="GO:0005737">
    <property type="term" value="C:cytoplasm"/>
    <property type="evidence" value="ECO:0007669"/>
    <property type="project" value="TreeGrafter"/>
</dbReference>
<dbReference type="Proteomes" id="UP000192578">
    <property type="component" value="Unassembled WGS sequence"/>
</dbReference>
<evidence type="ECO:0000313" key="3">
    <source>
        <dbReference type="Proteomes" id="UP000192578"/>
    </source>
</evidence>
<gene>
    <name evidence="2" type="ORF">BV898_19840</name>
</gene>
<dbReference type="PANTHER" id="PTHR11533">
    <property type="entry name" value="PROTEASE M1 ZINC METALLOPROTEASE"/>
    <property type="match status" value="1"/>
</dbReference>
<protein>
    <submittedName>
        <fullName evidence="2">Thyrotropin-releasing hormone-degrading ectoenzyme</fullName>
        <ecNumber evidence="2">3.4.19.6</ecNumber>
    </submittedName>
</protein>
<feature type="domain" description="Peptidase M1 membrane alanine aminopeptidase" evidence="1">
    <location>
        <begin position="4"/>
        <end position="103"/>
    </location>
</feature>
<dbReference type="EC" id="3.4.19.6" evidence="2"/>
<dbReference type="GO" id="GO:0006508">
    <property type="term" value="P:proteolysis"/>
    <property type="evidence" value="ECO:0007669"/>
    <property type="project" value="TreeGrafter"/>
</dbReference>
<dbReference type="InterPro" id="IPR014782">
    <property type="entry name" value="Peptidase_M1_dom"/>
</dbReference>
<dbReference type="GO" id="GO:0043171">
    <property type="term" value="P:peptide catabolic process"/>
    <property type="evidence" value="ECO:0007669"/>
    <property type="project" value="TreeGrafter"/>
</dbReference>
<dbReference type="OrthoDB" id="10031169at2759"/>
<dbReference type="AlphaFoldDB" id="A0A9X6NM66"/>
<keyword evidence="3" id="KW-1185">Reference proteome</keyword>
<dbReference type="GO" id="GO:0070006">
    <property type="term" value="F:metalloaminopeptidase activity"/>
    <property type="evidence" value="ECO:0007669"/>
    <property type="project" value="TreeGrafter"/>
</dbReference>
<evidence type="ECO:0000313" key="2">
    <source>
        <dbReference type="EMBL" id="OWA55453.1"/>
    </source>
</evidence>
<feature type="non-terminal residue" evidence="2">
    <location>
        <position position="1"/>
    </location>
</feature>
<keyword evidence="2" id="KW-0378">Hydrolase</keyword>
<dbReference type="Gene3D" id="1.10.390.10">
    <property type="entry name" value="Neutral Protease Domain 2"/>
    <property type="match status" value="1"/>
</dbReference>
<dbReference type="EMBL" id="MTYJ01000805">
    <property type="protein sequence ID" value="OWA55453.1"/>
    <property type="molecule type" value="Genomic_DNA"/>
</dbReference>
<comment type="caution">
    <text evidence="2">The sequence shown here is derived from an EMBL/GenBank/DDBJ whole genome shotgun (WGS) entry which is preliminary data.</text>
</comment>
<dbReference type="Gene3D" id="2.60.40.1910">
    <property type="match status" value="1"/>
</dbReference>
<evidence type="ECO:0000259" key="1">
    <source>
        <dbReference type="Pfam" id="PF01433"/>
    </source>
</evidence>
<dbReference type="GO" id="GO:0016020">
    <property type="term" value="C:membrane"/>
    <property type="evidence" value="ECO:0007669"/>
    <property type="project" value="TreeGrafter"/>
</dbReference>
<organism evidence="2 3">
    <name type="scientific">Hypsibius exemplaris</name>
    <name type="common">Freshwater tardigrade</name>
    <dbReference type="NCBI Taxonomy" id="2072580"/>
    <lineage>
        <taxon>Eukaryota</taxon>
        <taxon>Metazoa</taxon>
        <taxon>Ecdysozoa</taxon>
        <taxon>Tardigrada</taxon>
        <taxon>Eutardigrada</taxon>
        <taxon>Parachela</taxon>
        <taxon>Hypsibioidea</taxon>
        <taxon>Hypsibiidae</taxon>
        <taxon>Hypsibius</taxon>
    </lineage>
</organism>
<dbReference type="SUPFAM" id="SSF55486">
    <property type="entry name" value="Metalloproteases ('zincins'), catalytic domain"/>
    <property type="match status" value="1"/>
</dbReference>
<dbReference type="Pfam" id="PF01433">
    <property type="entry name" value="Peptidase_M1"/>
    <property type="match status" value="1"/>
</dbReference>
<proteinExistence type="predicted"/>
<reference evidence="3" key="1">
    <citation type="submission" date="2017-01" db="EMBL/GenBank/DDBJ databases">
        <title>Comparative genomics of anhydrobiosis in the tardigrade Hypsibius dujardini.</title>
        <authorList>
            <person name="Yoshida Y."/>
            <person name="Koutsovoulos G."/>
            <person name="Laetsch D."/>
            <person name="Stevens L."/>
            <person name="Kumar S."/>
            <person name="Horikawa D."/>
            <person name="Ishino K."/>
            <person name="Komine S."/>
            <person name="Tomita M."/>
            <person name="Blaxter M."/>
            <person name="Arakawa K."/>
        </authorList>
    </citation>
    <scope>NUCLEOTIDE SEQUENCE [LARGE SCALE GENOMIC DNA]</scope>
    <source>
        <strain evidence="3">Z151</strain>
    </source>
</reference>
<accession>A0A9X6NM66</accession>
<dbReference type="GO" id="GO:0016920">
    <property type="term" value="F:pyroglutamyl-peptidase activity"/>
    <property type="evidence" value="ECO:0007669"/>
    <property type="project" value="UniProtKB-EC"/>
</dbReference>
<dbReference type="InterPro" id="IPR027268">
    <property type="entry name" value="Peptidase_M4/M1_CTD_sf"/>
</dbReference>
<dbReference type="GO" id="GO:0042277">
    <property type="term" value="F:peptide binding"/>
    <property type="evidence" value="ECO:0007669"/>
    <property type="project" value="TreeGrafter"/>
</dbReference>
<dbReference type="GO" id="GO:0005615">
    <property type="term" value="C:extracellular space"/>
    <property type="evidence" value="ECO:0007669"/>
    <property type="project" value="TreeGrafter"/>
</dbReference>